<evidence type="ECO:0000313" key="3">
    <source>
        <dbReference type="Proteomes" id="UP001152797"/>
    </source>
</evidence>
<reference evidence="2" key="2">
    <citation type="submission" date="2024-04" db="EMBL/GenBank/DDBJ databases">
        <authorList>
            <person name="Chen Y."/>
            <person name="Shah S."/>
            <person name="Dougan E. K."/>
            <person name="Thang M."/>
            <person name="Chan C."/>
        </authorList>
    </citation>
    <scope>NUCLEOTIDE SEQUENCE [LARGE SCALE GENOMIC DNA]</scope>
</reference>
<proteinExistence type="predicted"/>
<dbReference type="EMBL" id="CAMXCT030003446">
    <property type="protein sequence ID" value="CAL4791839.1"/>
    <property type="molecule type" value="Genomic_DNA"/>
</dbReference>
<comment type="caution">
    <text evidence="1">The sequence shown here is derived from an EMBL/GenBank/DDBJ whole genome shotgun (WGS) entry which is preliminary data.</text>
</comment>
<dbReference type="AlphaFoldDB" id="A0A9P1GBT0"/>
<evidence type="ECO:0000313" key="1">
    <source>
        <dbReference type="EMBL" id="CAI4004527.1"/>
    </source>
</evidence>
<keyword evidence="3" id="KW-1185">Reference proteome</keyword>
<gene>
    <name evidence="1" type="ORF">C1SCF055_LOCUS30309</name>
</gene>
<name>A0A9P1GBT0_9DINO</name>
<dbReference type="EMBL" id="CAMXCT020003446">
    <property type="protein sequence ID" value="CAL1157902.1"/>
    <property type="molecule type" value="Genomic_DNA"/>
</dbReference>
<feature type="non-terminal residue" evidence="1">
    <location>
        <position position="388"/>
    </location>
</feature>
<evidence type="ECO:0000313" key="2">
    <source>
        <dbReference type="EMBL" id="CAL1157902.1"/>
    </source>
</evidence>
<dbReference type="Proteomes" id="UP001152797">
    <property type="component" value="Unassembled WGS sequence"/>
</dbReference>
<accession>A0A9P1GBT0</accession>
<protein>
    <submittedName>
        <fullName evidence="1">Uncharacterized protein</fullName>
    </submittedName>
</protein>
<dbReference type="EMBL" id="CAMXCT010003446">
    <property type="protein sequence ID" value="CAI4004527.1"/>
    <property type="molecule type" value="Genomic_DNA"/>
</dbReference>
<reference evidence="1" key="1">
    <citation type="submission" date="2022-10" db="EMBL/GenBank/DDBJ databases">
        <authorList>
            <person name="Chen Y."/>
            <person name="Dougan E. K."/>
            <person name="Chan C."/>
            <person name="Rhodes N."/>
            <person name="Thang M."/>
        </authorList>
    </citation>
    <scope>NUCLEOTIDE SEQUENCE</scope>
</reference>
<sequence>VGVLHHYGGEWLPRSSRWTVLSAEAILGHGAAEAAFRAATEWPERYQVAGAKAQIFFCVDKGKATAEAISSRPHHFKPSKGIFDIFARRISLKPLVAPDNMPSSEQEFFIADWERWLRSAADAEALLKEIPLVFWRKDLFFGILVENCGAEVGRVTVQWRTGPRVYHVWKFRGQAVIFKEESPPTVIVVVQLAVEGSNIRCDFARMSGEPLAEATFNEAVRPLLMGHVSMVAYRAASDANLIESLYQEVQVLLESFHRVVPDGVVLCQAWGNSAGEAAETLDASLHRLQRLSTRQLCRLDLHTLPEFLQRNLNFMRSLPTDLRMQQWFRYVYGTELALDIVRVFHAALNERRESPEAQAGLQDVLLLKRAASFEKAWCGSKIHDQTAS</sequence>
<organism evidence="1">
    <name type="scientific">Cladocopium goreaui</name>
    <dbReference type="NCBI Taxonomy" id="2562237"/>
    <lineage>
        <taxon>Eukaryota</taxon>
        <taxon>Sar</taxon>
        <taxon>Alveolata</taxon>
        <taxon>Dinophyceae</taxon>
        <taxon>Suessiales</taxon>
        <taxon>Symbiodiniaceae</taxon>
        <taxon>Cladocopium</taxon>
    </lineage>
</organism>